<keyword evidence="11" id="KW-0460">Magnesium</keyword>
<evidence type="ECO:0000313" key="13">
    <source>
        <dbReference type="EMBL" id="GAA5517864.1"/>
    </source>
</evidence>
<dbReference type="PANTHER" id="PTHR21087">
    <property type="entry name" value="SHIKIMATE KINASE"/>
    <property type="match status" value="1"/>
</dbReference>
<dbReference type="PROSITE" id="PS01128">
    <property type="entry name" value="SHIKIMATE_KINASE"/>
    <property type="match status" value="1"/>
</dbReference>
<comment type="caution">
    <text evidence="13">The sequence shown here is derived from an EMBL/GenBank/DDBJ whole genome shotgun (WGS) entry which is preliminary data.</text>
</comment>
<evidence type="ECO:0000256" key="7">
    <source>
        <dbReference type="ARBA" id="ARBA00022777"/>
    </source>
</evidence>
<dbReference type="SMART" id="SM00382">
    <property type="entry name" value="AAA"/>
    <property type="match status" value="1"/>
</dbReference>
<keyword evidence="9 11" id="KW-0057">Aromatic amino acid biosynthesis</keyword>
<evidence type="ECO:0000256" key="4">
    <source>
        <dbReference type="ARBA" id="ARBA00022605"/>
    </source>
</evidence>
<keyword evidence="6 11" id="KW-0547">Nucleotide-binding</keyword>
<evidence type="ECO:0000256" key="10">
    <source>
        <dbReference type="ARBA" id="ARBA00048567"/>
    </source>
</evidence>
<comment type="pathway">
    <text evidence="1 11">Metabolic intermediate biosynthesis; chorismate biosynthesis; chorismate from D-erythrose 4-phosphate and phosphoenolpyruvate: step 5/7.</text>
</comment>
<dbReference type="PANTHER" id="PTHR21087:SF16">
    <property type="entry name" value="SHIKIMATE KINASE 1, CHLOROPLASTIC"/>
    <property type="match status" value="1"/>
</dbReference>
<dbReference type="RefSeq" id="WP_345378168.1">
    <property type="nucleotide sequence ID" value="NZ_BAABRR010000001.1"/>
</dbReference>
<dbReference type="SUPFAM" id="SSF52540">
    <property type="entry name" value="P-loop containing nucleoside triphosphate hydrolases"/>
    <property type="match status" value="1"/>
</dbReference>
<feature type="domain" description="AAA+ ATPase" evidence="12">
    <location>
        <begin position="6"/>
        <end position="158"/>
    </location>
</feature>
<evidence type="ECO:0000256" key="6">
    <source>
        <dbReference type="ARBA" id="ARBA00022741"/>
    </source>
</evidence>
<dbReference type="CDD" id="cd00464">
    <property type="entry name" value="SK"/>
    <property type="match status" value="1"/>
</dbReference>
<feature type="binding site" evidence="11">
    <location>
        <position position="21"/>
    </location>
    <ligand>
        <name>Mg(2+)</name>
        <dbReference type="ChEBI" id="CHEBI:18420"/>
    </ligand>
</feature>
<dbReference type="InterPro" id="IPR000623">
    <property type="entry name" value="Shikimate_kinase/TSH1"/>
</dbReference>
<sequence>MSGVGNGPRAVLIGPPGSGKSTVAKALATLWDVERRDTDADIEATAGKEIAEIFVDDGEQAFRALERTAVATAVAEHVGVLSLGGGAVLAPETQALLEAYGARGGAVVFLDVSLSAAAPRVGLNNARPLLVGNPRRQWLDLMEARRPIYERLATVTVLTDKLTPNQAAREIVQAIDATAG</sequence>
<dbReference type="EMBL" id="BAABRR010000001">
    <property type="protein sequence ID" value="GAA5517864.1"/>
    <property type="molecule type" value="Genomic_DNA"/>
</dbReference>
<dbReference type="InterPro" id="IPR023000">
    <property type="entry name" value="Shikimate_kinase_CS"/>
</dbReference>
<feature type="binding site" evidence="11">
    <location>
        <position position="127"/>
    </location>
    <ligand>
        <name>ATP</name>
        <dbReference type="ChEBI" id="CHEBI:30616"/>
    </ligand>
</feature>
<evidence type="ECO:0000313" key="14">
    <source>
        <dbReference type="Proteomes" id="UP001426770"/>
    </source>
</evidence>
<organism evidence="13 14">
    <name type="scientific">Demequina sediminis</name>
    <dbReference type="NCBI Taxonomy" id="1930058"/>
    <lineage>
        <taxon>Bacteria</taxon>
        <taxon>Bacillati</taxon>
        <taxon>Actinomycetota</taxon>
        <taxon>Actinomycetes</taxon>
        <taxon>Micrococcales</taxon>
        <taxon>Demequinaceae</taxon>
        <taxon>Demequina</taxon>
    </lineage>
</organism>
<dbReference type="InterPro" id="IPR003593">
    <property type="entry name" value="AAA+_ATPase"/>
</dbReference>
<evidence type="ECO:0000256" key="1">
    <source>
        <dbReference type="ARBA" id="ARBA00004842"/>
    </source>
</evidence>
<keyword evidence="7 11" id="KW-0418">Kinase</keyword>
<feature type="binding site" evidence="11">
    <location>
        <begin position="17"/>
        <end position="22"/>
    </location>
    <ligand>
        <name>ATP</name>
        <dbReference type="ChEBI" id="CHEBI:30616"/>
    </ligand>
</feature>
<dbReference type="Proteomes" id="UP001426770">
    <property type="component" value="Unassembled WGS sequence"/>
</dbReference>
<keyword evidence="5 11" id="KW-0808">Transferase</keyword>
<evidence type="ECO:0000259" key="12">
    <source>
        <dbReference type="SMART" id="SM00382"/>
    </source>
</evidence>
<keyword evidence="11" id="KW-0479">Metal-binding</keyword>
<protein>
    <recommendedName>
        <fullName evidence="3 11">Shikimate kinase</fullName>
        <shortName evidence="11">SK</shortName>
        <ecNumber evidence="3 11">2.7.1.71</ecNumber>
    </recommendedName>
</protein>
<comment type="catalytic activity">
    <reaction evidence="10 11">
        <text>shikimate + ATP = 3-phosphoshikimate + ADP + H(+)</text>
        <dbReference type="Rhea" id="RHEA:13121"/>
        <dbReference type="ChEBI" id="CHEBI:15378"/>
        <dbReference type="ChEBI" id="CHEBI:30616"/>
        <dbReference type="ChEBI" id="CHEBI:36208"/>
        <dbReference type="ChEBI" id="CHEBI:145989"/>
        <dbReference type="ChEBI" id="CHEBI:456216"/>
        <dbReference type="EC" id="2.7.1.71"/>
    </reaction>
</comment>
<comment type="function">
    <text evidence="11">Catalyzes the specific phosphorylation of the 3-hydroxyl group of shikimic acid using ATP as a cosubstrate.</text>
</comment>
<dbReference type="GO" id="GO:0016301">
    <property type="term" value="F:kinase activity"/>
    <property type="evidence" value="ECO:0007669"/>
    <property type="project" value="UniProtKB-KW"/>
</dbReference>
<evidence type="ECO:0000256" key="5">
    <source>
        <dbReference type="ARBA" id="ARBA00022679"/>
    </source>
</evidence>
<keyword evidence="14" id="KW-1185">Reference proteome</keyword>
<evidence type="ECO:0000256" key="9">
    <source>
        <dbReference type="ARBA" id="ARBA00023141"/>
    </source>
</evidence>
<evidence type="ECO:0000256" key="2">
    <source>
        <dbReference type="ARBA" id="ARBA00006997"/>
    </source>
</evidence>
<dbReference type="EC" id="2.7.1.71" evidence="3 11"/>
<dbReference type="HAMAP" id="MF_00109">
    <property type="entry name" value="Shikimate_kinase"/>
    <property type="match status" value="1"/>
</dbReference>
<comment type="similarity">
    <text evidence="2 11">Belongs to the shikimate kinase family.</text>
</comment>
<feature type="binding site" evidence="11">
    <location>
        <position position="85"/>
    </location>
    <ligand>
        <name>substrate</name>
    </ligand>
</feature>
<comment type="subunit">
    <text evidence="11">Monomer.</text>
</comment>
<evidence type="ECO:0000256" key="3">
    <source>
        <dbReference type="ARBA" id="ARBA00012154"/>
    </source>
</evidence>
<evidence type="ECO:0000256" key="8">
    <source>
        <dbReference type="ARBA" id="ARBA00022840"/>
    </source>
</evidence>
<name>A0ABP9WDX4_9MICO</name>
<evidence type="ECO:0000256" key="11">
    <source>
        <dbReference type="HAMAP-Rule" id="MF_00109"/>
    </source>
</evidence>
<keyword evidence="11" id="KW-0963">Cytoplasm</keyword>
<dbReference type="PRINTS" id="PR01100">
    <property type="entry name" value="SHIKIMTKNASE"/>
</dbReference>
<comment type="caution">
    <text evidence="11">Lacks conserved residue(s) required for the propagation of feature annotation.</text>
</comment>
<dbReference type="InterPro" id="IPR031322">
    <property type="entry name" value="Shikimate/glucono_kinase"/>
</dbReference>
<keyword evidence="4 11" id="KW-0028">Amino-acid biosynthesis</keyword>
<proteinExistence type="inferred from homology"/>
<dbReference type="InterPro" id="IPR027417">
    <property type="entry name" value="P-loop_NTPase"/>
</dbReference>
<keyword evidence="8 11" id="KW-0067">ATP-binding</keyword>
<comment type="subcellular location">
    <subcellularLocation>
        <location evidence="11">Cytoplasm</location>
    </subcellularLocation>
</comment>
<reference evidence="13 14" key="1">
    <citation type="submission" date="2024-02" db="EMBL/GenBank/DDBJ databases">
        <title>Lysinimicrobium sediminis NBRC 112286.</title>
        <authorList>
            <person name="Ichikawa N."/>
            <person name="Katano-Makiyama Y."/>
            <person name="Hidaka K."/>
        </authorList>
    </citation>
    <scope>NUCLEOTIDE SEQUENCE [LARGE SCALE GENOMIC DNA]</scope>
    <source>
        <strain evidence="13 14">NBRC 112286</strain>
    </source>
</reference>
<comment type="cofactor">
    <cofactor evidence="11">
        <name>Mg(2+)</name>
        <dbReference type="ChEBI" id="CHEBI:18420"/>
    </cofactor>
    <text evidence="11">Binds 1 Mg(2+) ion per subunit.</text>
</comment>
<dbReference type="Pfam" id="PF01202">
    <property type="entry name" value="SKI"/>
    <property type="match status" value="1"/>
</dbReference>
<feature type="binding site" evidence="11">
    <location>
        <position position="39"/>
    </location>
    <ligand>
        <name>substrate</name>
    </ligand>
</feature>
<accession>A0ABP9WDX4</accession>
<gene>
    <name evidence="11 13" type="primary">aroK</name>
    <name evidence="13" type="ORF">Lsed01_00280</name>
</gene>
<feature type="binding site" evidence="11">
    <location>
        <position position="145"/>
    </location>
    <ligand>
        <name>substrate</name>
    </ligand>
</feature>
<dbReference type="Gene3D" id="3.40.50.300">
    <property type="entry name" value="P-loop containing nucleotide triphosphate hydrolases"/>
    <property type="match status" value="1"/>
</dbReference>
<feature type="binding site" evidence="11">
    <location>
        <position position="63"/>
    </location>
    <ligand>
        <name>substrate</name>
    </ligand>
</feature>